<comment type="caution">
    <text evidence="5">The sequence shown here is derived from an EMBL/GenBank/DDBJ whole genome shotgun (WGS) entry which is preliminary data.</text>
</comment>
<dbReference type="NCBIfam" id="TIGR00756">
    <property type="entry name" value="PPR"/>
    <property type="match status" value="2"/>
</dbReference>
<gene>
    <name evidence="5" type="ORF">AMK59_6297</name>
</gene>
<dbReference type="Proteomes" id="UP000051574">
    <property type="component" value="Unassembled WGS sequence"/>
</dbReference>
<dbReference type="AlphaFoldDB" id="A0A0T6B1Q6"/>
<dbReference type="FunFam" id="1.25.40.10:FF:001555">
    <property type="entry name" value="GD13877"/>
    <property type="match status" value="1"/>
</dbReference>
<dbReference type="Gene3D" id="1.25.40.10">
    <property type="entry name" value="Tetratricopeptide repeat domain"/>
    <property type="match status" value="3"/>
</dbReference>
<dbReference type="InterPro" id="IPR002885">
    <property type="entry name" value="PPR_rpt"/>
</dbReference>
<dbReference type="InterPro" id="IPR033443">
    <property type="entry name" value="PROP1-like_PPR_dom"/>
</dbReference>
<evidence type="ECO:0000256" key="3">
    <source>
        <dbReference type="SAM" id="MobiDB-lite"/>
    </source>
</evidence>
<protein>
    <recommendedName>
        <fullName evidence="4">PROP1-like PPR domain-containing protein</fullName>
    </recommendedName>
</protein>
<feature type="repeat" description="PPR" evidence="2">
    <location>
        <begin position="218"/>
        <end position="252"/>
    </location>
</feature>
<name>A0A0T6B1Q6_9SCAR</name>
<dbReference type="GO" id="GO:0042780">
    <property type="term" value="P:tRNA 3'-end processing"/>
    <property type="evidence" value="ECO:0007669"/>
    <property type="project" value="TreeGrafter"/>
</dbReference>
<dbReference type="PANTHER" id="PTHR24014:SF6">
    <property type="entry name" value="PENTATRICOPEPTIDE REPEAT-CONTAINING PROTEIN 1, MITOCHONDRIAL"/>
    <property type="match status" value="1"/>
</dbReference>
<dbReference type="PROSITE" id="PS51375">
    <property type="entry name" value="PPR"/>
    <property type="match status" value="2"/>
</dbReference>
<dbReference type="InterPro" id="IPR011990">
    <property type="entry name" value="TPR-like_helical_dom_sf"/>
</dbReference>
<dbReference type="GO" id="GO:0005759">
    <property type="term" value="C:mitochondrial matrix"/>
    <property type="evidence" value="ECO:0007669"/>
    <property type="project" value="TreeGrafter"/>
</dbReference>
<organism evidence="5 6">
    <name type="scientific">Oryctes borbonicus</name>
    <dbReference type="NCBI Taxonomy" id="1629725"/>
    <lineage>
        <taxon>Eukaryota</taxon>
        <taxon>Metazoa</taxon>
        <taxon>Ecdysozoa</taxon>
        <taxon>Arthropoda</taxon>
        <taxon>Hexapoda</taxon>
        <taxon>Insecta</taxon>
        <taxon>Pterygota</taxon>
        <taxon>Neoptera</taxon>
        <taxon>Endopterygota</taxon>
        <taxon>Coleoptera</taxon>
        <taxon>Polyphaga</taxon>
        <taxon>Scarabaeiformia</taxon>
        <taxon>Scarabaeidae</taxon>
        <taxon>Dynastinae</taxon>
        <taxon>Oryctes</taxon>
    </lineage>
</organism>
<dbReference type="Pfam" id="PF13812">
    <property type="entry name" value="PPR_3"/>
    <property type="match status" value="1"/>
</dbReference>
<feature type="repeat" description="PPR" evidence="2">
    <location>
        <begin position="144"/>
        <end position="178"/>
    </location>
</feature>
<feature type="region of interest" description="Disordered" evidence="3">
    <location>
        <begin position="76"/>
        <end position="104"/>
    </location>
</feature>
<accession>A0A0T6B1Q6</accession>
<sequence>MFRRSLIRLFRIHTLKANNLTKECISRKLPQTNSHYLCSCRYSTNIQQTPNLNITQKLTEEEYLVKVKDDPDTFGIQTTSKEQEFDEGDMKEGEYLENPPDPSKQLRTKQYADMIKAFIRKRQIKEAIDVLEVRMLKDDRVKPENYIYNLLLGACGKVGYTKKAFSLYNKMKQRGLKVTGGTYTALFNACANSPWPEDGLTKALHLRQIMIEKGYEPNDTNYNAMIKAFGRCGDLETAFGLVDEMQKKNIPIKGDTLNFLLQACITDKETGFRHALLVWRKFIGKNIIPNVYSYNLLLRCTRDCGLGDIEITKDVLNNIVANNNLLLASSENIADPNEDVSESTNSVMQRNESSISIQENRPNLIARVPHIGNILSVSEITKPEDRLLLIGGFSGILKNMQENNCTPNIKTFTQLLDSIPSTLAAEKELLSSIRKYNVKPDVDFYNMLIKKRSMRFDYDLAKEVLNMIKTTRLEPNIITFGVLALGCQTKEEAESLIEEMHKENYRLNPEILGAMLHQACHHCNFSYVLKMMEICLEEEIRPNKKFMDTLEEFKKKCKVMSNDKDCEKAKSRGFQKGYQMFKLRYTTWKQEVDPINEDEIHPWQQFRQETKTDVKHYKDKSNASRFKARHTSLYRRKKNQVVESKKDIKG</sequence>
<evidence type="ECO:0000256" key="2">
    <source>
        <dbReference type="PROSITE-ProRule" id="PRU00708"/>
    </source>
</evidence>
<keyword evidence="1" id="KW-0677">Repeat</keyword>
<dbReference type="PANTHER" id="PTHR24014">
    <property type="entry name" value="2-OXOGLUTARATE AND IRON-DEPENDENT OXYGENASE DOMAIN-CONTAINING PROTEIN 2"/>
    <property type="match status" value="1"/>
</dbReference>
<evidence type="ECO:0000313" key="5">
    <source>
        <dbReference type="EMBL" id="KRT81318.1"/>
    </source>
</evidence>
<dbReference type="GO" id="GO:0000049">
    <property type="term" value="F:tRNA binding"/>
    <property type="evidence" value="ECO:0007669"/>
    <property type="project" value="TreeGrafter"/>
</dbReference>
<evidence type="ECO:0000259" key="4">
    <source>
        <dbReference type="Pfam" id="PF17177"/>
    </source>
</evidence>
<dbReference type="EMBL" id="LJIG01016199">
    <property type="protein sequence ID" value="KRT81318.1"/>
    <property type="molecule type" value="Genomic_DNA"/>
</dbReference>
<evidence type="ECO:0000256" key="1">
    <source>
        <dbReference type="ARBA" id="ARBA00022737"/>
    </source>
</evidence>
<dbReference type="OrthoDB" id="185373at2759"/>
<proteinExistence type="predicted"/>
<dbReference type="Pfam" id="PF17177">
    <property type="entry name" value="PPR_long"/>
    <property type="match status" value="1"/>
</dbReference>
<feature type="domain" description="PROP1-like PPR" evidence="4">
    <location>
        <begin position="148"/>
        <end position="306"/>
    </location>
</feature>
<feature type="non-terminal residue" evidence="5">
    <location>
        <position position="650"/>
    </location>
</feature>
<evidence type="ECO:0000313" key="6">
    <source>
        <dbReference type="Proteomes" id="UP000051574"/>
    </source>
</evidence>
<keyword evidence="6" id="KW-1185">Reference proteome</keyword>
<reference evidence="5 6" key="1">
    <citation type="submission" date="2015-09" db="EMBL/GenBank/DDBJ databases">
        <title>Draft genome of the scarab beetle Oryctes borbonicus.</title>
        <authorList>
            <person name="Meyer J.M."/>
            <person name="Markov G.V."/>
            <person name="Baskaran P."/>
            <person name="Herrmann M."/>
            <person name="Sommer R.J."/>
            <person name="Roedelsperger C."/>
        </authorList>
    </citation>
    <scope>NUCLEOTIDE SEQUENCE [LARGE SCALE GENOMIC DNA]</scope>
    <source>
        <strain evidence="5">OB123</strain>
        <tissue evidence="5">Whole animal</tissue>
    </source>
</reference>